<dbReference type="AlphaFoldDB" id="A0A158M1I6"/>
<sequence>MRQQMRLNFSSEIPPVVRTLGWNQPVYPLKARRMMQEGRVVLRIAMQPSGEHEIEIEESSGWPVLDQSALEAMRGLAFDDGQPLLRPTRFLLPVRFRIAPPAASQD</sequence>
<dbReference type="PROSITE" id="PS52015">
    <property type="entry name" value="TONB_CTD"/>
    <property type="match status" value="1"/>
</dbReference>
<evidence type="ECO:0000256" key="3">
    <source>
        <dbReference type="ARBA" id="ARBA00022989"/>
    </source>
</evidence>
<dbReference type="NCBIfam" id="TIGR01352">
    <property type="entry name" value="tonB_Cterm"/>
    <property type="match status" value="1"/>
</dbReference>
<gene>
    <name evidence="6" type="ORF">L497_2054</name>
</gene>
<dbReference type="STRING" id="35814.BBB42_08740"/>
<keyword evidence="2" id="KW-0812">Transmembrane</keyword>
<dbReference type="InterPro" id="IPR006260">
    <property type="entry name" value="TonB/TolA_C"/>
</dbReference>
<feature type="domain" description="TonB C-terminal" evidence="5">
    <location>
        <begin position="12"/>
        <end position="105"/>
    </location>
</feature>
<dbReference type="SUPFAM" id="SSF74653">
    <property type="entry name" value="TolA/TonB C-terminal domain"/>
    <property type="match status" value="1"/>
</dbReference>
<evidence type="ECO:0000256" key="2">
    <source>
        <dbReference type="ARBA" id="ARBA00022692"/>
    </source>
</evidence>
<evidence type="ECO:0000313" key="7">
    <source>
        <dbReference type="Proteomes" id="UP000026682"/>
    </source>
</evidence>
<dbReference type="InterPro" id="IPR037682">
    <property type="entry name" value="TonB_C"/>
</dbReference>
<keyword evidence="4" id="KW-0472">Membrane</keyword>
<name>A0A158M1I6_9BORD</name>
<organism evidence="6 7">
    <name type="scientific">Bordetella holmesii CDC-H585-BH</name>
    <dbReference type="NCBI Taxonomy" id="1331206"/>
    <lineage>
        <taxon>Bacteria</taxon>
        <taxon>Pseudomonadati</taxon>
        <taxon>Pseudomonadota</taxon>
        <taxon>Betaproteobacteria</taxon>
        <taxon>Burkholderiales</taxon>
        <taxon>Alcaligenaceae</taxon>
        <taxon>Bordetella</taxon>
    </lineage>
</organism>
<evidence type="ECO:0000256" key="1">
    <source>
        <dbReference type="ARBA" id="ARBA00004167"/>
    </source>
</evidence>
<keyword evidence="3" id="KW-1133">Transmembrane helix</keyword>
<comment type="subcellular location">
    <subcellularLocation>
        <location evidence="1">Membrane</location>
        <topology evidence="1">Single-pass membrane protein</topology>
    </subcellularLocation>
</comment>
<dbReference type="PATRIC" id="fig|1331206.3.peg.2962"/>
<proteinExistence type="predicted"/>
<reference evidence="6 7" key="1">
    <citation type="submission" date="2014-03" db="EMBL/GenBank/DDBJ databases">
        <title>Genome sequence of Bordetella holmseii.</title>
        <authorList>
            <person name="Harvill E."/>
            <person name="Goodfield L.L."/>
            <person name="Ivanov Y."/>
            <person name="Meyer J.A."/>
            <person name="Newth C."/>
            <person name="Cassiday P."/>
            <person name="Tondella M.L."/>
            <person name="Liao P."/>
            <person name="Zimmerman J."/>
            <person name="Meert K."/>
            <person name="Wessel D."/>
            <person name="Berger J."/>
            <person name="Dean J.M."/>
            <person name="Holubkov R."/>
            <person name="Burr J."/>
            <person name="Liu T."/>
            <person name="Brinkac L.M."/>
            <person name="Sanka R."/>
            <person name="Kim M."/>
            <person name="Losada L."/>
        </authorList>
    </citation>
    <scope>NUCLEOTIDE SEQUENCE [LARGE SCALE GENOMIC DNA]</scope>
    <source>
        <strain evidence="6 7">CDC-H585-BH</strain>
    </source>
</reference>
<evidence type="ECO:0000256" key="4">
    <source>
        <dbReference type="ARBA" id="ARBA00023136"/>
    </source>
</evidence>
<dbReference type="Proteomes" id="UP000026682">
    <property type="component" value="Unassembled WGS sequence"/>
</dbReference>
<accession>A0A158M1I6</accession>
<dbReference type="Gene3D" id="3.30.1150.10">
    <property type="match status" value="1"/>
</dbReference>
<evidence type="ECO:0000313" key="6">
    <source>
        <dbReference type="EMBL" id="KAK88290.1"/>
    </source>
</evidence>
<comment type="caution">
    <text evidence="6">The sequence shown here is derived from an EMBL/GenBank/DDBJ whole genome shotgun (WGS) entry which is preliminary data.</text>
</comment>
<dbReference type="EMBL" id="JFZZ01000121">
    <property type="protein sequence ID" value="KAK88290.1"/>
    <property type="molecule type" value="Genomic_DNA"/>
</dbReference>
<dbReference type="GO" id="GO:0055085">
    <property type="term" value="P:transmembrane transport"/>
    <property type="evidence" value="ECO:0007669"/>
    <property type="project" value="InterPro"/>
</dbReference>
<protein>
    <submittedName>
        <fullName evidence="6">TonB protein, C-terminal domain protein</fullName>
    </submittedName>
</protein>
<dbReference type="Pfam" id="PF03544">
    <property type="entry name" value="TonB_C"/>
    <property type="match status" value="1"/>
</dbReference>
<evidence type="ECO:0000259" key="5">
    <source>
        <dbReference type="PROSITE" id="PS52015"/>
    </source>
</evidence>
<dbReference type="GO" id="GO:0016020">
    <property type="term" value="C:membrane"/>
    <property type="evidence" value="ECO:0007669"/>
    <property type="project" value="UniProtKB-SubCell"/>
</dbReference>